<proteinExistence type="predicted"/>
<dbReference type="Proteomes" id="UP000007809">
    <property type="component" value="Chromosome"/>
</dbReference>
<dbReference type="KEGG" id="pdx:Psed_4480"/>
<dbReference type="InterPro" id="IPR055343">
    <property type="entry name" value="CREG_beta-barrel"/>
</dbReference>
<keyword evidence="4" id="KW-1185">Reference proteome</keyword>
<name>F4CYR5_PSEUX</name>
<dbReference type="InterPro" id="IPR037119">
    <property type="entry name" value="Haem_oxidase_HugZ-like_sf"/>
</dbReference>
<gene>
    <name evidence="3" type="ordered locus">Psed_4480</name>
</gene>
<dbReference type="OrthoDB" id="3565122at2"/>
<dbReference type="SUPFAM" id="SSF50475">
    <property type="entry name" value="FMN-binding split barrel"/>
    <property type="match status" value="1"/>
</dbReference>
<dbReference type="Pfam" id="PF10615">
    <property type="entry name" value="DUF2470"/>
    <property type="match status" value="1"/>
</dbReference>
<dbReference type="InterPro" id="IPR012349">
    <property type="entry name" value="Split_barrel_FMN-bd"/>
</dbReference>
<evidence type="ECO:0000313" key="4">
    <source>
        <dbReference type="Proteomes" id="UP000007809"/>
    </source>
</evidence>
<sequence>MSEPTQSRPTEPDDAERARTLLAATSSALLSTIALDPPGTPFGSVVAHAGDDAGRPLLCLSDLAEHSRNLAADGRASLLVTDVGVGDPLDRARATLLGVVTRLDGAAAAAALERYRAAHPHAGFTGFHDFRMYRLDVTAVRFVGGFARMSWVDAAAYAAARPDPLLAHRDGILDHMNSDHADALVDISRVLGGQPDAESALMTGVDRYGFDVHVTGPGGAGATARIPFGATADTPGEVRDALVRMARHARPVEE</sequence>
<feature type="domain" description="CREG-like beta-barrel" evidence="2">
    <location>
        <begin position="9"/>
        <end position="158"/>
    </location>
</feature>
<dbReference type="PANTHER" id="PTHR13343:SF17">
    <property type="entry name" value="CELLULAR REPRESSOR OF E1A-STIMULATED GENES, ISOFORM A"/>
    <property type="match status" value="1"/>
</dbReference>
<organism evidence="3 4">
    <name type="scientific">Pseudonocardia dioxanivorans (strain ATCC 55486 / DSM 44775 / JCM 13855 / CB1190)</name>
    <dbReference type="NCBI Taxonomy" id="675635"/>
    <lineage>
        <taxon>Bacteria</taxon>
        <taxon>Bacillati</taxon>
        <taxon>Actinomycetota</taxon>
        <taxon>Actinomycetes</taxon>
        <taxon>Pseudonocardiales</taxon>
        <taxon>Pseudonocardiaceae</taxon>
        <taxon>Pseudonocardia</taxon>
    </lineage>
</organism>
<accession>F4CYR5</accession>
<dbReference type="EMBL" id="CP002593">
    <property type="protein sequence ID" value="AEA26635.1"/>
    <property type="molecule type" value="Genomic_DNA"/>
</dbReference>
<dbReference type="Gene3D" id="2.30.110.10">
    <property type="entry name" value="Electron Transport, Fmn-binding Protein, Chain A"/>
    <property type="match status" value="1"/>
</dbReference>
<dbReference type="Pfam" id="PF13883">
    <property type="entry name" value="CREG_beta-barrel"/>
    <property type="match status" value="1"/>
</dbReference>
<dbReference type="STRING" id="675635.Psed_4480"/>
<dbReference type="GO" id="GO:0005737">
    <property type="term" value="C:cytoplasm"/>
    <property type="evidence" value="ECO:0007669"/>
    <property type="project" value="UniProtKB-ARBA"/>
</dbReference>
<reference evidence="3 4" key="1">
    <citation type="journal article" date="2011" name="J. Bacteriol.">
        <title>Genome sequence of the 1,4-dioxane-degrading Pseudonocardia dioxanivorans strain CB1190.</title>
        <authorList>
            <person name="Sales C.M."/>
            <person name="Mahendra S."/>
            <person name="Grostern A."/>
            <person name="Parales R.E."/>
            <person name="Goodwin L.A."/>
            <person name="Woyke T."/>
            <person name="Nolan M."/>
            <person name="Lapidus A."/>
            <person name="Chertkov O."/>
            <person name="Ovchinnikova G."/>
            <person name="Sczyrba A."/>
            <person name="Alvarez-Cohen L."/>
        </authorList>
    </citation>
    <scope>NUCLEOTIDE SEQUENCE [LARGE SCALE GENOMIC DNA]</scope>
    <source>
        <strain evidence="4">ATCC 55486 / DSM 44775 / JCM 13855 / CB1190</strain>
    </source>
</reference>
<dbReference type="HOGENOM" id="CLU_053419_1_2_11"/>
<dbReference type="RefSeq" id="WP_013676548.1">
    <property type="nucleotide sequence ID" value="NC_015312.1"/>
</dbReference>
<dbReference type="PANTHER" id="PTHR13343">
    <property type="entry name" value="CREG1 PROTEIN"/>
    <property type="match status" value="1"/>
</dbReference>
<dbReference type="AlphaFoldDB" id="F4CYR5"/>
<feature type="domain" description="DUF2470" evidence="1">
    <location>
        <begin position="170"/>
        <end position="245"/>
    </location>
</feature>
<protein>
    <submittedName>
        <fullName evidence="3">Uncharacterized protein</fullName>
    </submittedName>
</protein>
<dbReference type="InterPro" id="IPR019595">
    <property type="entry name" value="DUF2470"/>
</dbReference>
<dbReference type="Gene3D" id="3.20.180.10">
    <property type="entry name" value="PNP-oxidase-like"/>
    <property type="match status" value="1"/>
</dbReference>
<evidence type="ECO:0000313" key="3">
    <source>
        <dbReference type="EMBL" id="AEA26635.1"/>
    </source>
</evidence>
<dbReference type="eggNOG" id="COG0748">
    <property type="taxonomic scope" value="Bacteria"/>
</dbReference>
<evidence type="ECO:0000259" key="2">
    <source>
        <dbReference type="Pfam" id="PF13883"/>
    </source>
</evidence>
<evidence type="ECO:0000259" key="1">
    <source>
        <dbReference type="Pfam" id="PF10615"/>
    </source>
</evidence>